<evidence type="ECO:0000256" key="3">
    <source>
        <dbReference type="ARBA" id="ARBA00022617"/>
    </source>
</evidence>
<dbReference type="Proteomes" id="UP000075243">
    <property type="component" value="Unassembled WGS sequence"/>
</dbReference>
<dbReference type="Pfam" id="PF00067">
    <property type="entry name" value="p450"/>
    <property type="match status" value="1"/>
</dbReference>
<keyword evidence="6" id="KW-0408">Iron</keyword>
<dbReference type="EMBL" id="KQ484651">
    <property type="protein sequence ID" value="KYP34220.1"/>
    <property type="molecule type" value="Genomic_DNA"/>
</dbReference>
<keyword evidence="7" id="KW-0503">Monooxygenase</keyword>
<protein>
    <submittedName>
        <fullName evidence="8">Cytochrome P450 86A2</fullName>
    </submittedName>
</protein>
<dbReference type="Gramene" id="C.cajan_43542.t">
    <property type="protein sequence ID" value="C.cajan_43542.t.cds1"/>
    <property type="gene ID" value="C.cajan_43542"/>
</dbReference>
<dbReference type="InterPro" id="IPR036396">
    <property type="entry name" value="Cyt_P450_sf"/>
</dbReference>
<sequence>MNILLISDPMNVQHITNTRFENYRKGSDFRDIFEIQRDGIFRSDSQLWKYNKTILHSTFKQPCFWLFIHKTILKKIETCQLPFLEHTCKVGMEVDLQDVFQRLTFDNICSVVLGFDLGCLSIEFQEVAGEKAFTEIEDAFLYRHIMPRCLWKQLKWLQVGKDKKLQQAQEIIDQMLYEQITTSKFKMLSQGSTLGDESQFSLLNLFMNNESRKEKVDDKFLRNTPINLLVAGRDTISLGITWFF</sequence>
<accession>A0A151QV88</accession>
<dbReference type="GO" id="GO:0016705">
    <property type="term" value="F:oxidoreductase activity, acting on paired donors, with incorporation or reduction of molecular oxygen"/>
    <property type="evidence" value="ECO:0007669"/>
    <property type="project" value="InterPro"/>
</dbReference>
<keyword evidence="5" id="KW-0560">Oxidoreductase</keyword>
<organism evidence="8 9">
    <name type="scientific">Cajanus cajan</name>
    <name type="common">Pigeon pea</name>
    <name type="synonym">Cajanus indicus</name>
    <dbReference type="NCBI Taxonomy" id="3821"/>
    <lineage>
        <taxon>Eukaryota</taxon>
        <taxon>Viridiplantae</taxon>
        <taxon>Streptophyta</taxon>
        <taxon>Embryophyta</taxon>
        <taxon>Tracheophyta</taxon>
        <taxon>Spermatophyta</taxon>
        <taxon>Magnoliopsida</taxon>
        <taxon>eudicotyledons</taxon>
        <taxon>Gunneridae</taxon>
        <taxon>Pentapetalae</taxon>
        <taxon>rosids</taxon>
        <taxon>fabids</taxon>
        <taxon>Fabales</taxon>
        <taxon>Fabaceae</taxon>
        <taxon>Papilionoideae</taxon>
        <taxon>50 kb inversion clade</taxon>
        <taxon>NPAAA clade</taxon>
        <taxon>indigoferoid/millettioid clade</taxon>
        <taxon>Phaseoleae</taxon>
        <taxon>Cajanus</taxon>
    </lineage>
</organism>
<name>A0A151QV88_CAJCA</name>
<reference evidence="8" key="1">
    <citation type="journal article" date="2012" name="Nat. Biotechnol.">
        <title>Draft genome sequence of pigeonpea (Cajanus cajan), an orphan legume crop of resource-poor farmers.</title>
        <authorList>
            <person name="Varshney R.K."/>
            <person name="Chen W."/>
            <person name="Li Y."/>
            <person name="Bharti A.K."/>
            <person name="Saxena R.K."/>
            <person name="Schlueter J.A."/>
            <person name="Donoghue M.T."/>
            <person name="Azam S."/>
            <person name="Fan G."/>
            <person name="Whaley A.M."/>
            <person name="Farmer A.D."/>
            <person name="Sheridan J."/>
            <person name="Iwata A."/>
            <person name="Tuteja R."/>
            <person name="Penmetsa R.V."/>
            <person name="Wu W."/>
            <person name="Upadhyaya H.D."/>
            <person name="Yang S.P."/>
            <person name="Shah T."/>
            <person name="Saxena K.B."/>
            <person name="Michael T."/>
            <person name="McCombie W.R."/>
            <person name="Yang B."/>
            <person name="Zhang G."/>
            <person name="Yang H."/>
            <person name="Wang J."/>
            <person name="Spillane C."/>
            <person name="Cook D.R."/>
            <person name="May G.D."/>
            <person name="Xu X."/>
            <person name="Jackson S.A."/>
        </authorList>
    </citation>
    <scope>NUCLEOTIDE SEQUENCE [LARGE SCALE GENOMIC DNA]</scope>
</reference>
<dbReference type="GO" id="GO:0004497">
    <property type="term" value="F:monooxygenase activity"/>
    <property type="evidence" value="ECO:0007669"/>
    <property type="project" value="UniProtKB-KW"/>
</dbReference>
<evidence type="ECO:0000256" key="1">
    <source>
        <dbReference type="ARBA" id="ARBA00001971"/>
    </source>
</evidence>
<dbReference type="Gene3D" id="1.10.630.10">
    <property type="entry name" value="Cytochrome P450"/>
    <property type="match status" value="1"/>
</dbReference>
<dbReference type="InterPro" id="IPR001128">
    <property type="entry name" value="Cyt_P450"/>
</dbReference>
<dbReference type="GO" id="GO:0005506">
    <property type="term" value="F:iron ion binding"/>
    <property type="evidence" value="ECO:0007669"/>
    <property type="project" value="InterPro"/>
</dbReference>
<dbReference type="AlphaFoldDB" id="A0A151QV88"/>
<evidence type="ECO:0000256" key="2">
    <source>
        <dbReference type="ARBA" id="ARBA00010617"/>
    </source>
</evidence>
<evidence type="ECO:0000256" key="7">
    <source>
        <dbReference type="ARBA" id="ARBA00023033"/>
    </source>
</evidence>
<evidence type="ECO:0000256" key="6">
    <source>
        <dbReference type="ARBA" id="ARBA00023004"/>
    </source>
</evidence>
<comment type="similarity">
    <text evidence="2">Belongs to the cytochrome P450 family.</text>
</comment>
<dbReference type="GO" id="GO:0020037">
    <property type="term" value="F:heme binding"/>
    <property type="evidence" value="ECO:0007669"/>
    <property type="project" value="InterPro"/>
</dbReference>
<keyword evidence="4" id="KW-0479">Metal-binding</keyword>
<evidence type="ECO:0000313" key="9">
    <source>
        <dbReference type="Proteomes" id="UP000075243"/>
    </source>
</evidence>
<keyword evidence="9" id="KW-1185">Reference proteome</keyword>
<comment type="cofactor">
    <cofactor evidence="1">
        <name>heme</name>
        <dbReference type="ChEBI" id="CHEBI:30413"/>
    </cofactor>
</comment>
<dbReference type="PANTHER" id="PTHR24296">
    <property type="entry name" value="CYTOCHROME P450"/>
    <property type="match status" value="1"/>
</dbReference>
<proteinExistence type="inferred from homology"/>
<dbReference type="SUPFAM" id="SSF48264">
    <property type="entry name" value="Cytochrome P450"/>
    <property type="match status" value="1"/>
</dbReference>
<evidence type="ECO:0000256" key="4">
    <source>
        <dbReference type="ARBA" id="ARBA00022723"/>
    </source>
</evidence>
<evidence type="ECO:0000256" key="5">
    <source>
        <dbReference type="ARBA" id="ARBA00023002"/>
    </source>
</evidence>
<dbReference type="OMA" id="HMIDANA"/>
<evidence type="ECO:0000313" key="8">
    <source>
        <dbReference type="EMBL" id="KYP34220.1"/>
    </source>
</evidence>
<keyword evidence="3" id="KW-0349">Heme</keyword>
<gene>
    <name evidence="8" type="ORF">KK1_044854</name>
</gene>